<gene>
    <name evidence="1" type="ORF">I4F81_010587</name>
</gene>
<name>A0ACC3CE89_PYRYE</name>
<keyword evidence="2" id="KW-1185">Reference proteome</keyword>
<organism evidence="1 2">
    <name type="scientific">Pyropia yezoensis</name>
    <name type="common">Susabi-nori</name>
    <name type="synonym">Porphyra yezoensis</name>
    <dbReference type="NCBI Taxonomy" id="2788"/>
    <lineage>
        <taxon>Eukaryota</taxon>
        <taxon>Rhodophyta</taxon>
        <taxon>Bangiophyceae</taxon>
        <taxon>Bangiales</taxon>
        <taxon>Bangiaceae</taxon>
        <taxon>Pyropia</taxon>
    </lineage>
</organism>
<reference evidence="1" key="1">
    <citation type="submission" date="2019-11" db="EMBL/GenBank/DDBJ databases">
        <title>Nori genome reveals adaptations in red seaweeds to the harsh intertidal environment.</title>
        <authorList>
            <person name="Wang D."/>
            <person name="Mao Y."/>
        </authorList>
    </citation>
    <scope>NUCLEOTIDE SEQUENCE</scope>
    <source>
        <tissue evidence="1">Gametophyte</tissue>
    </source>
</reference>
<dbReference type="EMBL" id="CM020620">
    <property type="protein sequence ID" value="KAK1868092.1"/>
    <property type="molecule type" value="Genomic_DNA"/>
</dbReference>
<proteinExistence type="predicted"/>
<accession>A0ACC3CE89</accession>
<evidence type="ECO:0000313" key="1">
    <source>
        <dbReference type="EMBL" id="KAK1868092.1"/>
    </source>
</evidence>
<comment type="caution">
    <text evidence="1">The sequence shown here is derived from an EMBL/GenBank/DDBJ whole genome shotgun (WGS) entry which is preliminary data.</text>
</comment>
<evidence type="ECO:0000313" key="2">
    <source>
        <dbReference type="Proteomes" id="UP000798662"/>
    </source>
</evidence>
<protein>
    <submittedName>
        <fullName evidence="1">Uncharacterized protein</fullName>
    </submittedName>
</protein>
<sequence>MGAAASMPAARAGAWEAGLPHAARVTRLYRASLRTSRDWLIDREVWLVDAARIQEAFHSQKGVGVAAGRVLADRAAEKLIEHRHPEPYVPIYMEGGSSYQRNVPPPPELTEQSMPPPEHAFK</sequence>
<dbReference type="Proteomes" id="UP000798662">
    <property type="component" value="Chromosome 3"/>
</dbReference>